<dbReference type="AlphaFoldDB" id="A0AA39CEA0"/>
<evidence type="ECO:0000256" key="4">
    <source>
        <dbReference type="ARBA" id="ARBA00023015"/>
    </source>
</evidence>
<comment type="subcellular location">
    <subcellularLocation>
        <location evidence="1 9">Nucleus</location>
    </subcellularLocation>
</comment>
<reference evidence="11" key="1">
    <citation type="submission" date="2022-10" db="EMBL/GenBank/DDBJ databases">
        <title>Culturing micro-colonial fungi from biological soil crusts in the Mojave desert and describing Neophaeococcomyces mojavensis, and introducing the new genera and species Taxawa tesnikishii.</title>
        <authorList>
            <person name="Kurbessoian T."/>
            <person name="Stajich J.E."/>
        </authorList>
    </citation>
    <scope>NUCLEOTIDE SEQUENCE</scope>
    <source>
        <strain evidence="11">TK_41</strain>
    </source>
</reference>
<comment type="subunit">
    <text evidence="9">Component of the Mediator complex.</text>
</comment>
<feature type="compositionally biased region" description="Acidic residues" evidence="10">
    <location>
        <begin position="175"/>
        <end position="205"/>
    </location>
</feature>
<feature type="region of interest" description="Disordered" evidence="10">
    <location>
        <begin position="109"/>
        <end position="128"/>
    </location>
</feature>
<name>A0AA39CEA0_9EURO</name>
<comment type="function">
    <text evidence="9">Component of the Mediator complex, a coactivator involved in the regulated transcription of nearly all RNA polymerase II-dependent genes. Mediator functions as a bridge to convey information from gene-specific regulatory proteins to the basal RNA polymerase II transcription machinery. Mediator is recruited to promoters by direct interactions with regulatory proteins and serves as a scaffold for the assembly of a functional preinitiation complex with RNA polymerase II and the general transcription factors.</text>
</comment>
<dbReference type="PANTHER" id="PTHR13074:SF9">
    <property type="entry name" value="MEDIATOR OF RNA POLYMERASE II TRANSCRIPTION SUBUNIT 8"/>
    <property type="match status" value="1"/>
</dbReference>
<dbReference type="Pfam" id="PF10232">
    <property type="entry name" value="Med8"/>
    <property type="match status" value="1"/>
</dbReference>
<feature type="compositionally biased region" description="Basic and acidic residues" evidence="10">
    <location>
        <begin position="206"/>
        <end position="216"/>
    </location>
</feature>
<protein>
    <recommendedName>
        <fullName evidence="3 9">Mediator of RNA polymerase II transcription subunit 8</fullName>
    </recommendedName>
    <alternativeName>
        <fullName evidence="8 9">Mediator complex subunit 8</fullName>
    </alternativeName>
</protein>
<evidence type="ECO:0000256" key="1">
    <source>
        <dbReference type="ARBA" id="ARBA00004123"/>
    </source>
</evidence>
<dbReference type="GO" id="GO:0016592">
    <property type="term" value="C:mediator complex"/>
    <property type="evidence" value="ECO:0007669"/>
    <property type="project" value="InterPro"/>
</dbReference>
<sequence>MAELSLDQVRSLDLTRQRLLALSQSLNSLRDSLGTANPIPSWPDLQTHAQLINNNLQAIATQLSEDSSTLRATVAFPTPLFPGTKSQNVLETLMRTKLEPNIEDWVKEGENINAQQRKRSPRGLSDADRDSLWQWAPGEANAWARKQTWGGDFTRAETLRGVENVVTGLRRELVEPPEDEGEDDGVDEDDEFEGSDSEDEEGDAMDVEKPQPKPETKPATPTQIRTVLPANQMSLSSIHKFMTTGT</sequence>
<dbReference type="PANTHER" id="PTHR13074">
    <property type="entry name" value="MEDIATOR OF RNA POLYMERASE II TRANSCRIPTION SUBUNIT 8"/>
    <property type="match status" value="1"/>
</dbReference>
<comment type="caution">
    <text evidence="11">The sequence shown here is derived from an EMBL/GenBank/DDBJ whole genome shotgun (WGS) entry which is preliminary data.</text>
</comment>
<accession>A0AA39CEA0</accession>
<keyword evidence="6 9" id="KW-0804">Transcription</keyword>
<keyword evidence="12" id="KW-1185">Reference proteome</keyword>
<organism evidence="11 12">
    <name type="scientific">Cladophialophora chaetospira</name>
    <dbReference type="NCBI Taxonomy" id="386627"/>
    <lineage>
        <taxon>Eukaryota</taxon>
        <taxon>Fungi</taxon>
        <taxon>Dikarya</taxon>
        <taxon>Ascomycota</taxon>
        <taxon>Pezizomycotina</taxon>
        <taxon>Eurotiomycetes</taxon>
        <taxon>Chaetothyriomycetidae</taxon>
        <taxon>Chaetothyriales</taxon>
        <taxon>Herpotrichiellaceae</taxon>
        <taxon>Cladophialophora</taxon>
    </lineage>
</organism>
<evidence type="ECO:0000313" key="12">
    <source>
        <dbReference type="Proteomes" id="UP001172673"/>
    </source>
</evidence>
<dbReference type="GO" id="GO:0070847">
    <property type="term" value="C:core mediator complex"/>
    <property type="evidence" value="ECO:0007669"/>
    <property type="project" value="TreeGrafter"/>
</dbReference>
<evidence type="ECO:0000256" key="10">
    <source>
        <dbReference type="SAM" id="MobiDB-lite"/>
    </source>
</evidence>
<proteinExistence type="inferred from homology"/>
<evidence type="ECO:0000313" key="11">
    <source>
        <dbReference type="EMBL" id="KAJ9605106.1"/>
    </source>
</evidence>
<dbReference type="GO" id="GO:0006357">
    <property type="term" value="P:regulation of transcription by RNA polymerase II"/>
    <property type="evidence" value="ECO:0007669"/>
    <property type="project" value="InterPro"/>
</dbReference>
<evidence type="ECO:0000256" key="6">
    <source>
        <dbReference type="ARBA" id="ARBA00023163"/>
    </source>
</evidence>
<dbReference type="Gene3D" id="6.10.250.2610">
    <property type="match status" value="1"/>
</dbReference>
<dbReference type="InterPro" id="IPR019364">
    <property type="entry name" value="Mediatior_Med8_fun/met"/>
</dbReference>
<evidence type="ECO:0000256" key="8">
    <source>
        <dbReference type="ARBA" id="ARBA00031261"/>
    </source>
</evidence>
<dbReference type="Proteomes" id="UP001172673">
    <property type="component" value="Unassembled WGS sequence"/>
</dbReference>
<evidence type="ECO:0000256" key="9">
    <source>
        <dbReference type="RuleBase" id="RU364144"/>
    </source>
</evidence>
<evidence type="ECO:0000256" key="5">
    <source>
        <dbReference type="ARBA" id="ARBA00023159"/>
    </source>
</evidence>
<keyword evidence="4 9" id="KW-0805">Transcription regulation</keyword>
<comment type="similarity">
    <text evidence="2 9">Belongs to the Mediator complex subunit 8 family.</text>
</comment>
<evidence type="ECO:0000256" key="2">
    <source>
        <dbReference type="ARBA" id="ARBA00005716"/>
    </source>
</evidence>
<feature type="region of interest" description="Disordered" evidence="10">
    <location>
        <begin position="168"/>
        <end position="246"/>
    </location>
</feature>
<gene>
    <name evidence="9 11" type="primary">MED8</name>
    <name evidence="11" type="ORF">H2200_010496</name>
</gene>
<keyword evidence="7 9" id="KW-0539">Nucleus</keyword>
<evidence type="ECO:0000256" key="3">
    <source>
        <dbReference type="ARBA" id="ARBA00020637"/>
    </source>
</evidence>
<feature type="compositionally biased region" description="Polar residues" evidence="10">
    <location>
        <begin position="219"/>
        <end position="246"/>
    </location>
</feature>
<evidence type="ECO:0000256" key="7">
    <source>
        <dbReference type="ARBA" id="ARBA00023242"/>
    </source>
</evidence>
<dbReference type="GO" id="GO:0000978">
    <property type="term" value="F:RNA polymerase II cis-regulatory region sequence-specific DNA binding"/>
    <property type="evidence" value="ECO:0007669"/>
    <property type="project" value="TreeGrafter"/>
</dbReference>
<keyword evidence="5 9" id="KW-0010">Activator</keyword>
<dbReference type="Gene3D" id="1.20.58.1710">
    <property type="match status" value="1"/>
</dbReference>
<dbReference type="GO" id="GO:0003712">
    <property type="term" value="F:transcription coregulator activity"/>
    <property type="evidence" value="ECO:0007669"/>
    <property type="project" value="InterPro"/>
</dbReference>
<dbReference type="EMBL" id="JAPDRK010000017">
    <property type="protein sequence ID" value="KAJ9605106.1"/>
    <property type="molecule type" value="Genomic_DNA"/>
</dbReference>